<comment type="caution">
    <text evidence="3">The sequence shown here is derived from an EMBL/GenBank/DDBJ whole genome shotgun (WGS) entry which is preliminary data.</text>
</comment>
<keyword evidence="2" id="KW-0732">Signal</keyword>
<dbReference type="EMBL" id="JAAAIL010001029">
    <property type="protein sequence ID" value="KAG0271931.1"/>
    <property type="molecule type" value="Genomic_DNA"/>
</dbReference>
<feature type="chain" id="PRO_5042277632" evidence="2">
    <location>
        <begin position="29"/>
        <end position="72"/>
    </location>
</feature>
<feature type="region of interest" description="Disordered" evidence="1">
    <location>
        <begin position="32"/>
        <end position="72"/>
    </location>
</feature>
<protein>
    <submittedName>
        <fullName evidence="3">Uncharacterized protein</fullName>
    </submittedName>
</protein>
<reference evidence="3" key="1">
    <citation type="journal article" date="2020" name="Fungal Divers.">
        <title>Resolving the Mortierellaceae phylogeny through synthesis of multi-gene phylogenetics and phylogenomics.</title>
        <authorList>
            <person name="Vandepol N."/>
            <person name="Liber J."/>
            <person name="Desiro A."/>
            <person name="Na H."/>
            <person name="Kennedy M."/>
            <person name="Barry K."/>
            <person name="Grigoriev I.V."/>
            <person name="Miller A.N."/>
            <person name="O'Donnell K."/>
            <person name="Stajich J.E."/>
            <person name="Bonito G."/>
        </authorList>
    </citation>
    <scope>NUCLEOTIDE SEQUENCE</scope>
    <source>
        <strain evidence="3">NRRL 28262</strain>
    </source>
</reference>
<feature type="compositionally biased region" description="Low complexity" evidence="1">
    <location>
        <begin position="46"/>
        <end position="72"/>
    </location>
</feature>
<proteinExistence type="predicted"/>
<accession>A0AAD4H4Y4</accession>
<sequence length="72" mass="7380">MKSLFSTLFTSAIIAAFVLVSILSIANAAPIPHHLKPGNHNNGTVTANSTSTHTAESANTESTSSEATSTPL</sequence>
<evidence type="ECO:0000256" key="2">
    <source>
        <dbReference type="SAM" id="SignalP"/>
    </source>
</evidence>
<evidence type="ECO:0000313" key="4">
    <source>
        <dbReference type="Proteomes" id="UP001194580"/>
    </source>
</evidence>
<keyword evidence="4" id="KW-1185">Reference proteome</keyword>
<gene>
    <name evidence="3" type="ORF">BGZ95_000194</name>
</gene>
<name>A0AAD4H4Y4_9FUNG</name>
<dbReference type="Proteomes" id="UP001194580">
    <property type="component" value="Unassembled WGS sequence"/>
</dbReference>
<feature type="signal peptide" evidence="2">
    <location>
        <begin position="1"/>
        <end position="28"/>
    </location>
</feature>
<dbReference type="AlphaFoldDB" id="A0AAD4H4Y4"/>
<organism evidence="3 4">
    <name type="scientific">Linnemannia exigua</name>
    <dbReference type="NCBI Taxonomy" id="604196"/>
    <lineage>
        <taxon>Eukaryota</taxon>
        <taxon>Fungi</taxon>
        <taxon>Fungi incertae sedis</taxon>
        <taxon>Mucoromycota</taxon>
        <taxon>Mortierellomycotina</taxon>
        <taxon>Mortierellomycetes</taxon>
        <taxon>Mortierellales</taxon>
        <taxon>Mortierellaceae</taxon>
        <taxon>Linnemannia</taxon>
    </lineage>
</organism>
<evidence type="ECO:0000313" key="3">
    <source>
        <dbReference type="EMBL" id="KAG0271931.1"/>
    </source>
</evidence>
<evidence type="ECO:0000256" key="1">
    <source>
        <dbReference type="SAM" id="MobiDB-lite"/>
    </source>
</evidence>